<dbReference type="Pfam" id="PF25954">
    <property type="entry name" value="Beta-barrel_RND_2"/>
    <property type="match status" value="1"/>
</dbReference>
<evidence type="ECO:0000259" key="7">
    <source>
        <dbReference type="Pfam" id="PF25919"/>
    </source>
</evidence>
<evidence type="ECO:0000313" key="11">
    <source>
        <dbReference type="EMBL" id="SHK04113.1"/>
    </source>
</evidence>
<feature type="domain" description="DUF3347" evidence="4">
    <location>
        <begin position="443"/>
        <end position="526"/>
    </location>
</feature>
<protein>
    <submittedName>
        <fullName evidence="11">Membrane fusion protein, Cu(I)/Ag(I) efflux system</fullName>
    </submittedName>
</protein>
<dbReference type="EMBL" id="FRAT01000001">
    <property type="protein sequence ID" value="SHK04113.1"/>
    <property type="molecule type" value="Genomic_DNA"/>
</dbReference>
<comment type="caution">
    <text evidence="11">The sequence shown here is derived from an EMBL/GenBank/DDBJ whole genome shotgun (WGS) entry which is preliminary data.</text>
</comment>
<dbReference type="OrthoDB" id="9806939at2"/>
<dbReference type="Proteomes" id="UP000198940">
    <property type="component" value="Unassembled WGS sequence"/>
</dbReference>
<organism evidence="11 12">
    <name type="scientific">Flagellimonas taeanensis</name>
    <dbReference type="NCBI Taxonomy" id="1005926"/>
    <lineage>
        <taxon>Bacteria</taxon>
        <taxon>Pseudomonadati</taxon>
        <taxon>Bacteroidota</taxon>
        <taxon>Flavobacteriia</taxon>
        <taxon>Flavobacteriales</taxon>
        <taxon>Flavobacteriaceae</taxon>
        <taxon>Flagellimonas</taxon>
    </lineage>
</organism>
<feature type="domain" description="CusB-like barrel-sandwich hybrid" evidence="7">
    <location>
        <begin position="132"/>
        <end position="246"/>
    </location>
</feature>
<dbReference type="InterPro" id="IPR058791">
    <property type="entry name" value="3HB_CusB"/>
</dbReference>
<evidence type="ECO:0000256" key="2">
    <source>
        <dbReference type="ARBA" id="ARBA00022448"/>
    </source>
</evidence>
<dbReference type="Pfam" id="PF25869">
    <property type="entry name" value="3HB_CusB"/>
    <property type="match status" value="1"/>
</dbReference>
<keyword evidence="2" id="KW-0813">Transport</keyword>
<gene>
    <name evidence="10" type="ORF">SAMN04487891_10170</name>
    <name evidence="11" type="ORF">SAMN05216293_0071</name>
</gene>
<comment type="similarity">
    <text evidence="1">Belongs to the membrane fusion protein (MFP) (TC 8.A.1) family.</text>
</comment>
<evidence type="ECO:0000313" key="10">
    <source>
        <dbReference type="EMBL" id="SFB66413.1"/>
    </source>
</evidence>
<dbReference type="InterPro" id="IPR045800">
    <property type="entry name" value="HMBD"/>
</dbReference>
<dbReference type="Proteomes" id="UP000184031">
    <property type="component" value="Unassembled WGS sequence"/>
</dbReference>
<dbReference type="InterPro" id="IPR058790">
    <property type="entry name" value="BSH_CusB"/>
</dbReference>
<dbReference type="NCBIfam" id="TIGR01730">
    <property type="entry name" value="RND_mfp"/>
    <property type="match status" value="1"/>
</dbReference>
<keyword evidence="3" id="KW-1133">Transmembrane helix</keyword>
<keyword evidence="3" id="KW-0472">Membrane</keyword>
<dbReference type="Gene3D" id="2.40.30.170">
    <property type="match status" value="1"/>
</dbReference>
<dbReference type="EMBL" id="FOKU01000001">
    <property type="protein sequence ID" value="SFB66413.1"/>
    <property type="molecule type" value="Genomic_DNA"/>
</dbReference>
<feature type="domain" description="Heavy metal binding" evidence="5">
    <location>
        <begin position="48"/>
        <end position="74"/>
    </location>
</feature>
<dbReference type="Gene3D" id="2.40.420.20">
    <property type="match status" value="1"/>
</dbReference>
<dbReference type="Gene3D" id="6.10.140.730">
    <property type="match status" value="1"/>
</dbReference>
<evidence type="ECO:0000313" key="13">
    <source>
        <dbReference type="Proteomes" id="UP000198940"/>
    </source>
</evidence>
<keyword evidence="3" id="KW-0812">Transmembrane</keyword>
<dbReference type="GO" id="GO:0046872">
    <property type="term" value="F:metal ion binding"/>
    <property type="evidence" value="ECO:0007669"/>
    <property type="project" value="InterPro"/>
</dbReference>
<dbReference type="PANTHER" id="PTHR30097">
    <property type="entry name" value="CATION EFFLUX SYSTEM PROTEIN CUSB"/>
    <property type="match status" value="1"/>
</dbReference>
<accession>A0A1M6P871</accession>
<dbReference type="AlphaFoldDB" id="A0A1M6P871"/>
<evidence type="ECO:0000256" key="3">
    <source>
        <dbReference type="SAM" id="Phobius"/>
    </source>
</evidence>
<feature type="domain" description="CzcB-like C-terminal circularly permuted SH3-like" evidence="9">
    <location>
        <begin position="335"/>
        <end position="396"/>
    </location>
</feature>
<evidence type="ECO:0000259" key="9">
    <source>
        <dbReference type="Pfam" id="PF25975"/>
    </source>
</evidence>
<dbReference type="STRING" id="1055723.SAMN05216293_0071"/>
<dbReference type="FunFam" id="2.40.30.170:FF:000010">
    <property type="entry name" value="Efflux RND transporter periplasmic adaptor subunit"/>
    <property type="match status" value="1"/>
</dbReference>
<reference evidence="11 12" key="1">
    <citation type="submission" date="2016-11" db="EMBL/GenBank/DDBJ databases">
        <authorList>
            <person name="Varghese N."/>
            <person name="Submissions S."/>
        </authorList>
    </citation>
    <scope>NUCLEOTIDE SEQUENCE [LARGE SCALE GENOMIC DNA]</scope>
    <source>
        <strain evidence="11 12">CGMCC 1.12174</strain>
        <strain evidence="10 13">DSM 26351</strain>
    </source>
</reference>
<dbReference type="Pfam" id="PF25919">
    <property type="entry name" value="BSH_CusB"/>
    <property type="match status" value="1"/>
</dbReference>
<proteinExistence type="inferred from homology"/>
<dbReference type="InterPro" id="IPR051909">
    <property type="entry name" value="MFP_Cation_Efflux"/>
</dbReference>
<evidence type="ECO:0000259" key="8">
    <source>
        <dbReference type="Pfam" id="PF25954"/>
    </source>
</evidence>
<evidence type="ECO:0000259" key="6">
    <source>
        <dbReference type="Pfam" id="PF25869"/>
    </source>
</evidence>
<dbReference type="Pfam" id="PF25975">
    <property type="entry name" value="CzcB_C"/>
    <property type="match status" value="1"/>
</dbReference>
<name>A0A1M6P871_9FLAO</name>
<dbReference type="GO" id="GO:0016020">
    <property type="term" value="C:membrane"/>
    <property type="evidence" value="ECO:0007669"/>
    <property type="project" value="InterPro"/>
</dbReference>
<dbReference type="InterPro" id="IPR058649">
    <property type="entry name" value="CzcB_C"/>
</dbReference>
<dbReference type="InterPro" id="IPR006143">
    <property type="entry name" value="RND_pump_MFP"/>
</dbReference>
<dbReference type="Pfam" id="PF11827">
    <property type="entry name" value="DUF3347"/>
    <property type="match status" value="1"/>
</dbReference>
<evidence type="ECO:0000259" key="4">
    <source>
        <dbReference type="Pfam" id="PF11827"/>
    </source>
</evidence>
<sequence>MKKENIWYVCIAVAMGLLVGYLIFGTSTAKTAPVEHDHGAEMASEQMWTCSMHPQIMQPELGDCPICGMDLIPAHSSGEGLAQAQIRMTPNAMALAGVETITVGMGSSDNGGRARLSGKVAVNQESDAVQSAYFDGRIEKLNVNFEGEEVKRGQLLATIYAPELVSAQQELITAANLKSTQPALYTAVRNKLKLWKLSNAQIDQIEKSGQVRQNFPVHANVSGVVSGILVEEGDYIKTGSPLVRVANLNTVWAIFDAYENQLALFEKGQILKVNSKAYPNESFDAKISFVDPILNNNSRTLEVRASLDNRKGLLKPGMFVTAEVELSQKVGETLQIPESAVLWTGKRSVVYVKPNPDEAVFEMREVQLGNLVNGNYVVDSGLESGEEIVAKGTFTVDAAAQLQGKKSMMNPSGGVSMTGHEGHGQVNMDMDFPSGMKTDFKGILENYLKLKDALVASNEKEARQFAKKGAEESEKVVGMQMGPKEKTYFSTLTNHFLDMSNESSLVGQREKFVLLSEQMVEIGNQMQGMGQTIYVQKCPMANKNEGANWLSLEKEIRNPYYGEDMLTCGSIVHVIN</sequence>
<feature type="domain" description="CusB-like beta-barrel" evidence="8">
    <location>
        <begin position="250"/>
        <end position="324"/>
    </location>
</feature>
<dbReference type="SUPFAM" id="SSF111369">
    <property type="entry name" value="HlyD-like secretion proteins"/>
    <property type="match status" value="1"/>
</dbReference>
<evidence type="ECO:0000313" key="12">
    <source>
        <dbReference type="Proteomes" id="UP000184031"/>
    </source>
</evidence>
<dbReference type="RefSeq" id="WP_072875688.1">
    <property type="nucleotide sequence ID" value="NZ_FOKU01000001.1"/>
</dbReference>
<dbReference type="InterPro" id="IPR021782">
    <property type="entry name" value="DUF3347"/>
</dbReference>
<keyword evidence="13" id="KW-1185">Reference proteome</keyword>
<feature type="domain" description="CusB-like three alpha-helical bundle" evidence="6">
    <location>
        <begin position="163"/>
        <end position="213"/>
    </location>
</feature>
<evidence type="ECO:0000259" key="5">
    <source>
        <dbReference type="Pfam" id="PF19335"/>
    </source>
</evidence>
<evidence type="ECO:0000256" key="1">
    <source>
        <dbReference type="ARBA" id="ARBA00009477"/>
    </source>
</evidence>
<dbReference type="GO" id="GO:0022857">
    <property type="term" value="F:transmembrane transporter activity"/>
    <property type="evidence" value="ECO:0007669"/>
    <property type="project" value="InterPro"/>
</dbReference>
<dbReference type="Pfam" id="PF19335">
    <property type="entry name" value="HMBD"/>
    <property type="match status" value="1"/>
</dbReference>
<feature type="transmembrane region" description="Helical" evidence="3">
    <location>
        <begin position="6"/>
        <end position="24"/>
    </location>
</feature>
<dbReference type="InterPro" id="IPR058792">
    <property type="entry name" value="Beta-barrel_RND_2"/>
</dbReference>